<name>D7DN58_METV0</name>
<dbReference type="InterPro" id="IPR039420">
    <property type="entry name" value="WalR-like"/>
</dbReference>
<dbReference type="PROSITE" id="PS50110">
    <property type="entry name" value="RESPONSE_REGULATORY"/>
    <property type="match status" value="1"/>
</dbReference>
<dbReference type="InterPro" id="IPR001867">
    <property type="entry name" value="OmpR/PhoB-type_DNA-bd"/>
</dbReference>
<dbReference type="SMART" id="SM00862">
    <property type="entry name" value="Trans_reg_C"/>
    <property type="match status" value="1"/>
</dbReference>
<dbReference type="Proteomes" id="UP000000383">
    <property type="component" value="Chromosome"/>
</dbReference>
<evidence type="ECO:0000256" key="7">
    <source>
        <dbReference type="PROSITE-ProRule" id="PRU01091"/>
    </source>
</evidence>
<dbReference type="GO" id="GO:0000156">
    <property type="term" value="F:phosphorelay response regulator activity"/>
    <property type="evidence" value="ECO:0007669"/>
    <property type="project" value="TreeGrafter"/>
</dbReference>
<dbReference type="SUPFAM" id="SSF46894">
    <property type="entry name" value="C-terminal effector domain of the bipartite response regulators"/>
    <property type="match status" value="1"/>
</dbReference>
<dbReference type="PANTHER" id="PTHR48111">
    <property type="entry name" value="REGULATOR OF RPOS"/>
    <property type="match status" value="1"/>
</dbReference>
<dbReference type="InterPro" id="IPR001789">
    <property type="entry name" value="Sig_transdc_resp-reg_receiver"/>
</dbReference>
<sequence>MRLLLVEDDLILKDGLERSFVKSGYAVDVICDGEGANKLLTYQEYDVIVLDLGLPKLSGFEVLKRLRARGSNTPVLILTALEDTQNRVKGLDLGADDYLTKPFELAELEARVRALIRRGVSGGSAKISFGGLTFDTSNRQCMAGDIALSLSAREMALLELLMLKAAKVVSKTKIMEHLCSWDEEISENAVEVIVSRLRKKLNVFDIEIRTIRGLGYLLAKLENQNS</sequence>
<organism evidence="10 11">
    <name type="scientific">Methylotenera versatilis (strain 301)</name>
    <dbReference type="NCBI Taxonomy" id="666681"/>
    <lineage>
        <taxon>Bacteria</taxon>
        <taxon>Pseudomonadati</taxon>
        <taxon>Pseudomonadota</taxon>
        <taxon>Betaproteobacteria</taxon>
        <taxon>Nitrosomonadales</taxon>
        <taxon>Methylophilaceae</taxon>
        <taxon>Methylotenera</taxon>
    </lineage>
</organism>
<proteinExistence type="predicted"/>
<evidence type="ECO:0000256" key="1">
    <source>
        <dbReference type="ARBA" id="ARBA00022553"/>
    </source>
</evidence>
<keyword evidence="1 6" id="KW-0597">Phosphoprotein</keyword>
<gene>
    <name evidence="10" type="ordered locus">M301_0613</name>
</gene>
<dbReference type="SUPFAM" id="SSF52172">
    <property type="entry name" value="CheY-like"/>
    <property type="match status" value="1"/>
</dbReference>
<evidence type="ECO:0000256" key="2">
    <source>
        <dbReference type="ARBA" id="ARBA00023012"/>
    </source>
</evidence>
<evidence type="ECO:0000259" key="9">
    <source>
        <dbReference type="PROSITE" id="PS51755"/>
    </source>
</evidence>
<dbReference type="EMBL" id="CP002056">
    <property type="protein sequence ID" value="ADI28997.1"/>
    <property type="molecule type" value="Genomic_DNA"/>
</dbReference>
<dbReference type="InterPro" id="IPR011006">
    <property type="entry name" value="CheY-like_superfamily"/>
</dbReference>
<dbReference type="Gene3D" id="1.10.10.10">
    <property type="entry name" value="Winged helix-like DNA-binding domain superfamily/Winged helix DNA-binding domain"/>
    <property type="match status" value="1"/>
</dbReference>
<dbReference type="GO" id="GO:0032993">
    <property type="term" value="C:protein-DNA complex"/>
    <property type="evidence" value="ECO:0007669"/>
    <property type="project" value="TreeGrafter"/>
</dbReference>
<keyword evidence="3" id="KW-0805">Transcription regulation</keyword>
<evidence type="ECO:0000256" key="5">
    <source>
        <dbReference type="ARBA" id="ARBA00023163"/>
    </source>
</evidence>
<dbReference type="AlphaFoldDB" id="D7DN58"/>
<dbReference type="GO" id="GO:0005829">
    <property type="term" value="C:cytosol"/>
    <property type="evidence" value="ECO:0007669"/>
    <property type="project" value="TreeGrafter"/>
</dbReference>
<evidence type="ECO:0000256" key="6">
    <source>
        <dbReference type="PROSITE-ProRule" id="PRU00169"/>
    </source>
</evidence>
<dbReference type="HOGENOM" id="CLU_000445_30_1_4"/>
<dbReference type="GO" id="GO:0000976">
    <property type="term" value="F:transcription cis-regulatory region binding"/>
    <property type="evidence" value="ECO:0007669"/>
    <property type="project" value="TreeGrafter"/>
</dbReference>
<feature type="domain" description="OmpR/PhoB-type" evidence="9">
    <location>
        <begin position="124"/>
        <end position="220"/>
    </location>
</feature>
<protein>
    <submittedName>
        <fullName evidence="10">Two component transcriptional regulator, winged helix family</fullName>
    </submittedName>
</protein>
<dbReference type="eggNOG" id="COG0745">
    <property type="taxonomic scope" value="Bacteria"/>
</dbReference>
<keyword evidence="2" id="KW-0902">Two-component regulatory system</keyword>
<dbReference type="Gene3D" id="6.10.250.690">
    <property type="match status" value="1"/>
</dbReference>
<dbReference type="FunFam" id="3.40.50.2300:FF:000002">
    <property type="entry name" value="DNA-binding response regulator PhoP"/>
    <property type="match status" value="1"/>
</dbReference>
<dbReference type="KEGG" id="meh:M301_0613"/>
<dbReference type="CDD" id="cd17624">
    <property type="entry name" value="REC_OmpR_PmrA-like"/>
    <property type="match status" value="1"/>
</dbReference>
<dbReference type="GO" id="GO:0006355">
    <property type="term" value="P:regulation of DNA-templated transcription"/>
    <property type="evidence" value="ECO:0007669"/>
    <property type="project" value="InterPro"/>
</dbReference>
<dbReference type="CDD" id="cd00383">
    <property type="entry name" value="trans_reg_C"/>
    <property type="match status" value="1"/>
</dbReference>
<evidence type="ECO:0000259" key="8">
    <source>
        <dbReference type="PROSITE" id="PS50110"/>
    </source>
</evidence>
<dbReference type="InterPro" id="IPR036388">
    <property type="entry name" value="WH-like_DNA-bd_sf"/>
</dbReference>
<reference evidence="11" key="1">
    <citation type="submission" date="2010-05" db="EMBL/GenBank/DDBJ databases">
        <title>Complete sequence of Methylotenera sp. 301.</title>
        <authorList>
            <person name="Lucas S."/>
            <person name="Copeland A."/>
            <person name="Lapidus A."/>
            <person name="Cheng J.-F."/>
            <person name="Bruce D."/>
            <person name="Goodwin L."/>
            <person name="Pitluck S."/>
            <person name="Clum A."/>
            <person name="Land M."/>
            <person name="Hauser L."/>
            <person name="Kyrpides N."/>
            <person name="Ivanova N."/>
            <person name="Chistoservova L."/>
            <person name="Kalyuzhnaya M."/>
            <person name="Woyke T."/>
        </authorList>
    </citation>
    <scope>NUCLEOTIDE SEQUENCE [LARGE SCALE GENOMIC DNA]</scope>
    <source>
        <strain evidence="11">301</strain>
    </source>
</reference>
<dbReference type="Pfam" id="PF00486">
    <property type="entry name" value="Trans_reg_C"/>
    <property type="match status" value="1"/>
</dbReference>
<keyword evidence="4 7" id="KW-0238">DNA-binding</keyword>
<evidence type="ECO:0000256" key="4">
    <source>
        <dbReference type="ARBA" id="ARBA00023125"/>
    </source>
</evidence>
<evidence type="ECO:0000313" key="11">
    <source>
        <dbReference type="Proteomes" id="UP000000383"/>
    </source>
</evidence>
<dbReference type="OrthoDB" id="9802426at2"/>
<dbReference type="PANTHER" id="PTHR48111:SF67">
    <property type="entry name" value="TRANSCRIPTIONAL REGULATORY PROTEIN TCTD"/>
    <property type="match status" value="1"/>
</dbReference>
<feature type="modified residue" description="4-aspartylphosphate" evidence="6">
    <location>
        <position position="51"/>
    </location>
</feature>
<accession>D7DN58</accession>
<feature type="DNA-binding region" description="OmpR/PhoB-type" evidence="7">
    <location>
        <begin position="124"/>
        <end position="220"/>
    </location>
</feature>
<evidence type="ECO:0000256" key="3">
    <source>
        <dbReference type="ARBA" id="ARBA00023015"/>
    </source>
</evidence>
<dbReference type="STRING" id="666681.M301_0613"/>
<keyword evidence="5" id="KW-0804">Transcription</keyword>
<dbReference type="Gene3D" id="3.40.50.2300">
    <property type="match status" value="1"/>
</dbReference>
<feature type="domain" description="Response regulatory" evidence="8">
    <location>
        <begin position="2"/>
        <end position="116"/>
    </location>
</feature>
<dbReference type="InterPro" id="IPR016032">
    <property type="entry name" value="Sig_transdc_resp-reg_C-effctor"/>
</dbReference>
<reference evidence="10 11" key="2">
    <citation type="journal article" date="2011" name="J. Bacteriol.">
        <title>Genomes of three methylotrophs from a single niche uncover genetic and metabolic divergence of Methylophilaceae.</title>
        <authorList>
            <person name="Lapidus A."/>
            <person name="Clum A."/>
            <person name="Labutti K."/>
            <person name="Kaluzhnaya M.G."/>
            <person name="Lim S."/>
            <person name="Beck D.A."/>
            <person name="Glavina Del Rio T."/>
            <person name="Nolan M."/>
            <person name="Mavromatis K."/>
            <person name="Huntemann M."/>
            <person name="Lucas S."/>
            <person name="Lidstrom M.E."/>
            <person name="Ivanova N."/>
            <person name="Chistoserdova L."/>
        </authorList>
    </citation>
    <scope>NUCLEOTIDE SEQUENCE [LARGE SCALE GENOMIC DNA]</scope>
    <source>
        <strain evidence="10 11">301</strain>
    </source>
</reference>
<dbReference type="RefSeq" id="WP_013147313.1">
    <property type="nucleotide sequence ID" value="NC_014207.1"/>
</dbReference>
<keyword evidence="11" id="KW-1185">Reference proteome</keyword>
<evidence type="ECO:0000313" key="10">
    <source>
        <dbReference type="EMBL" id="ADI28997.1"/>
    </source>
</evidence>
<dbReference type="PROSITE" id="PS51755">
    <property type="entry name" value="OMPR_PHOB"/>
    <property type="match status" value="1"/>
</dbReference>
<dbReference type="SMART" id="SM00448">
    <property type="entry name" value="REC"/>
    <property type="match status" value="1"/>
</dbReference>
<dbReference type="Pfam" id="PF00072">
    <property type="entry name" value="Response_reg"/>
    <property type="match status" value="1"/>
</dbReference>